<dbReference type="InterPro" id="IPR019786">
    <property type="entry name" value="Zinc_finger_PHD-type_CS"/>
</dbReference>
<evidence type="ECO:0000256" key="9">
    <source>
        <dbReference type="PROSITE-ProRule" id="PRU00035"/>
    </source>
</evidence>
<feature type="compositionally biased region" description="Basic and acidic residues" evidence="12">
    <location>
        <begin position="2188"/>
        <end position="2199"/>
    </location>
</feature>
<keyword evidence="8" id="KW-0539">Nucleus</keyword>
<feature type="region of interest" description="Disordered" evidence="12">
    <location>
        <begin position="2009"/>
        <end position="2078"/>
    </location>
</feature>
<evidence type="ECO:0000259" key="14">
    <source>
        <dbReference type="PROSITE" id="PS50016"/>
    </source>
</evidence>
<sequence>MSTRGMKKRGRPPKVQVAERTKKFQYHLLKKPKYLLNYKGSDSQSSTPTASRASSPQESDTSRRSSNRIRGKDGHRAGRRSGYAGSAYQRRGYNTSQIDYHDSEYHYGSDFGDDSSDNKSDIEDELGITESESEGSVGEASSDSDFSLSSFSTMSGTPRKGFNVNRAPTPEPPLWLQNKEITPLTLPKSSDDLLVPRERIMEVVSIYEVLRHFRNLVRLSPFRLEDFCAAIMCEDQSSLLAEIHIMLLKALLREEDSQQTHFGPLDQKDSVNISLYLIDYITYPEVLRAYVESDKSFDQKILEILATTDYPFSLLEDRIKVLQFLTDQFLTTNPVREDLLSEVPMHYDDHCRVCHKLGDLLCCETCPAVYHLECVDPPLVNVPEEDWQCGICRSHKVSGVVDCVLDLEKQGQLSRQEPLGFDRHGRKYYFLCRRIFVEDQHGEVSYYTTTTQFEELLKRLDSKDMETALSRELQDYKEEIGRQMELTEKLTNQYKGNKRTYLDAENAAIVKANKELEEKLEEERKERERQNAEDMVAKMHEETSDAATDVPMVVENTETVTTTSTIETKTMCTENSVTSTETVTTTTTTTKASLERDLQTDDEDDKNKEVVTRSKTGSLTPRTFNIEDLRRRNTIILNRDDNERDESRMTRLKSSQIASGTYLFKLGMENTFKLYVNQFTTNIIALNKPQRNEERDKKRHLSHKFSLTPASEFKWVGALSGGRTLLINTLRHTILQLEQQIPSPFMHPNWHLLRKHWLTIVGSCQHPKDFARVLVVLQACIKPVLRGKSARKLKRERKKEREEEEERNRMIISGYVKYTMSFKHQLWKQKGEEYRIHGRWGWLWIRTPRNFQQIDSRELGLAAAPQKIMVQIKDPNGNKVVALDSNMYKFLMTRVRNNQIPNEDQSDEKKEDIPEVLRNIQIIPPITEFEEIDVTKALLTPGRLMYPKVAKKCKLDALLSRRVQLKVLEERKIAQSKTEEGPKEEEVIDVDAEDDAANEGLEKQLNNMMTGKVALPNNAQTLANREILNSIAKRIHALRTQYTSITKLAKDFQCYVKGCNSGAGNSIENTCYSPLCMQRVKVRKDLLSLLRKANVATNAPMKLPILPQIVGTPTKKATSILEQTLKAPHLPAAVKEKEPVVIPSKENICKDLVNAVLAAPKVEDEMNDVYIPLKEPTIKKEVEEVKLEDTKTEPQDHEADLPPNKKFKQENDTEEDIDMKDMSPDAIKEMILGGKTEKQEVTVTSTITTTTVVTTSQTTVDGVVKNISAGATTTDTVTVTSSQNGTDRTIKTLNSKSAVYSAQQNRRFCCVRLGIKREEKRVKAEHAEDGTERIYSTSSTEGRVTLKKLPNVVDIKLKETTNRQHETRKLARNAGRIQIPGFHALAKANNSIWPYPCARPLFKTCWIYRTVNLKSLASAALQLKILWACLRWDDMQTKAPNSEGKHQITTETEILSLELLKHRHVGQFMEKTQYLRRKVVIPLELPKTVREVTSIRSGLRKRKRPESPQSMDPQVTEEWVDEDKLELWEIKQYGEKVEKANQQVITRSRTGNLPPAKPVVESTDVKVTVTGKASTEELKEKMEQQLRLQRAAHQQKRALEVKNVNVKSGQLLEMVGSTAQVKAYTYFNIFSLKATTATSTKPTTTNPPLQPIQPKATSATTPTKDTPQRVQIMRTPDGRITVKGLLPGQQLVQYPDGKLQVLTTAQLQSSGLTTTKTPISTAPKAIIKQAVNTPTGKAIVHANQLKPAVGQPQVQQSPVKTTHQVVLKQQTTPIVQKVAAGNVVVGTSGQAVLQQQVVLGGNQVITSQGGQQIITNQIVVNNQNLAQQLASGKVQVATINGQQVLIRPTGNNQAQVVAQLTPGSITQAIQQPQVTAAPAVAPATPVKLQHIVKQPEVAQPVTQQQVPQTIQQALQSPTKPVHDNNQIDPATMEQLLIGQPPGTVIKCVTAQVIQTQQGPRIVLQGLQGADFTPQQLAAVQQQVKQQLLKAQASTGKQGVLGPTKIYLAVQPSNPEPQGETTSTNPPPLTPVQQPQPSQGSAAQGASAALKQSPVKQLQPATVQQTNETAPTTGSRQILVNGQQSQTSALLQAMKANMEAGQPSPVVQSQPQQQPATATAADANKQFVVTPDYIQQTIKTALKQENLNPEIEEKLLQLQRYQEKQMKQEPDLPVPVPKREVAEELAARTKIERSKQDEVRTGSSKRKSAATATTAAIHQQTPRSASARHKRGQKQTQNASPMQATAAATVATQPKGGLKREKVYCICRTPYDETKFYVGCDLCNNWFHGDCVGITEESSKSLTEFVCSECKQARTPQKLYCLCQQPYDESQFYICCDRCQDWFHGRCVGILQSEADNIDEYICPRCQRNNSVNFANMKDLTQKDFEGLRKLIKQLQVHKSAWPFMEPVDPTEAPDYYKVIKEPMDLQMIENKISDQSYTKLSEFIGDMTKIFDNCRYYNPKESPFYKCAESLEAYFVNKIKCLRDKLYENNK</sequence>
<keyword evidence="11" id="KW-0175">Coiled coil</keyword>
<dbReference type="Proteomes" id="UP001162162">
    <property type="component" value="Unassembled WGS sequence"/>
</dbReference>
<dbReference type="SMART" id="SM00571">
    <property type="entry name" value="DDT"/>
    <property type="match status" value="1"/>
</dbReference>
<feature type="region of interest" description="Disordered" evidence="12">
    <location>
        <begin position="2099"/>
        <end position="2119"/>
    </location>
</feature>
<dbReference type="Pfam" id="PF02791">
    <property type="entry name" value="DDT"/>
    <property type="match status" value="1"/>
</dbReference>
<feature type="compositionally biased region" description="Basic residues" evidence="12">
    <location>
        <begin position="1"/>
        <end position="12"/>
    </location>
</feature>
<evidence type="ECO:0000256" key="11">
    <source>
        <dbReference type="SAM" id="Coils"/>
    </source>
</evidence>
<dbReference type="SMART" id="SM00297">
    <property type="entry name" value="BROMO"/>
    <property type="match status" value="1"/>
</dbReference>
<evidence type="ECO:0000259" key="13">
    <source>
        <dbReference type="PROSITE" id="PS50014"/>
    </source>
</evidence>
<dbReference type="PROSITE" id="PS01359">
    <property type="entry name" value="ZF_PHD_1"/>
    <property type="match status" value="1"/>
</dbReference>
<dbReference type="Gene3D" id="3.30.40.10">
    <property type="entry name" value="Zinc/RING finger domain, C3HC4 (zinc finger)"/>
    <property type="match status" value="3"/>
</dbReference>
<evidence type="ECO:0000256" key="1">
    <source>
        <dbReference type="ARBA" id="ARBA00004123"/>
    </source>
</evidence>
<dbReference type="PROSITE" id="PS50827">
    <property type="entry name" value="DDT"/>
    <property type="match status" value="1"/>
</dbReference>
<dbReference type="Pfam" id="PF15613">
    <property type="entry name" value="WSD"/>
    <property type="match status" value="1"/>
</dbReference>
<comment type="caution">
    <text evidence="16">The sequence shown here is derived from an EMBL/GenBank/DDBJ whole genome shotgun (WGS) entry which is preliminary data.</text>
</comment>
<name>A0AAV8Z7B7_9CUCU</name>
<evidence type="ECO:0000256" key="3">
    <source>
        <dbReference type="ARBA" id="ARBA00022771"/>
    </source>
</evidence>
<dbReference type="InterPro" id="IPR036427">
    <property type="entry name" value="Bromodomain-like_sf"/>
</dbReference>
<feature type="domain" description="Bromo" evidence="13">
    <location>
        <begin position="2395"/>
        <end position="2465"/>
    </location>
</feature>
<dbReference type="PANTHER" id="PTHR45975">
    <property type="entry name" value="NUCLEOSOME-REMODELING FACTOR SUBUNIT BPTF"/>
    <property type="match status" value="1"/>
</dbReference>
<evidence type="ECO:0000256" key="12">
    <source>
        <dbReference type="SAM" id="MobiDB-lite"/>
    </source>
</evidence>
<feature type="region of interest" description="Disordered" evidence="12">
    <location>
        <begin position="580"/>
        <end position="609"/>
    </location>
</feature>
<accession>A0AAV8Z7B7</accession>
<evidence type="ECO:0000256" key="5">
    <source>
        <dbReference type="ARBA" id="ARBA00023015"/>
    </source>
</evidence>
<reference evidence="16" key="1">
    <citation type="journal article" date="2023" name="Insect Mol. Biol.">
        <title>Genome sequencing provides insights into the evolution of gene families encoding plant cell wall-degrading enzymes in longhorned beetles.</title>
        <authorList>
            <person name="Shin N.R."/>
            <person name="Okamura Y."/>
            <person name="Kirsch R."/>
            <person name="Pauchet Y."/>
        </authorList>
    </citation>
    <scope>NUCLEOTIDE SEQUENCE</scope>
    <source>
        <strain evidence="16">AMC_N1</strain>
    </source>
</reference>
<proteinExistence type="predicted"/>
<dbReference type="PANTHER" id="PTHR45975:SF2">
    <property type="entry name" value="NUCLEOSOME-REMODELING FACTOR SUBUNIT BPTF"/>
    <property type="match status" value="1"/>
</dbReference>
<comment type="subcellular location">
    <subcellularLocation>
        <location evidence="1">Nucleus</location>
    </subcellularLocation>
</comment>
<feature type="domain" description="PHD-type" evidence="14">
    <location>
        <begin position="348"/>
        <end position="395"/>
    </location>
</feature>
<protein>
    <recommendedName>
        <fullName evidence="18">Nucleosome-remodeling factor subunit NURF301</fullName>
    </recommendedName>
</protein>
<feature type="domain" description="PHD-type" evidence="14">
    <location>
        <begin position="2261"/>
        <end position="2312"/>
    </location>
</feature>
<dbReference type="PRINTS" id="PR00503">
    <property type="entry name" value="BROMODOMAIN"/>
</dbReference>
<dbReference type="SUPFAM" id="SSF47370">
    <property type="entry name" value="Bromodomain"/>
    <property type="match status" value="1"/>
</dbReference>
<feature type="compositionally biased region" description="Basic and acidic residues" evidence="12">
    <location>
        <begin position="593"/>
        <end position="609"/>
    </location>
</feature>
<feature type="compositionally biased region" description="Polar residues" evidence="12">
    <location>
        <begin position="2233"/>
        <end position="2242"/>
    </location>
</feature>
<dbReference type="SMART" id="SM00249">
    <property type="entry name" value="PHD"/>
    <property type="match status" value="3"/>
</dbReference>
<feature type="domain" description="PHD-type" evidence="14">
    <location>
        <begin position="2317"/>
        <end position="2368"/>
    </location>
</feature>
<evidence type="ECO:0000259" key="15">
    <source>
        <dbReference type="PROSITE" id="PS50827"/>
    </source>
</evidence>
<feature type="domain" description="DDT" evidence="15">
    <location>
        <begin position="197"/>
        <end position="257"/>
    </location>
</feature>
<dbReference type="CDD" id="cd05509">
    <property type="entry name" value="Bromo_gcn5_like"/>
    <property type="match status" value="1"/>
</dbReference>
<evidence type="ECO:0000256" key="10">
    <source>
        <dbReference type="PROSITE-ProRule" id="PRU00146"/>
    </source>
</evidence>
<dbReference type="GO" id="GO:0016589">
    <property type="term" value="C:NURF complex"/>
    <property type="evidence" value="ECO:0007669"/>
    <property type="project" value="InterPro"/>
</dbReference>
<evidence type="ECO:0000256" key="2">
    <source>
        <dbReference type="ARBA" id="ARBA00022723"/>
    </source>
</evidence>
<keyword evidence="4" id="KW-0862">Zinc</keyword>
<dbReference type="GO" id="GO:0008270">
    <property type="term" value="F:zinc ion binding"/>
    <property type="evidence" value="ECO:0007669"/>
    <property type="project" value="UniProtKB-KW"/>
</dbReference>
<feature type="compositionally biased region" description="Polar residues" evidence="12">
    <location>
        <begin position="2053"/>
        <end position="2078"/>
    </location>
</feature>
<dbReference type="CDD" id="cd15559">
    <property type="entry name" value="PHD1_BPTF"/>
    <property type="match status" value="1"/>
</dbReference>
<evidence type="ECO:0000256" key="8">
    <source>
        <dbReference type="ARBA" id="ARBA00023242"/>
    </source>
</evidence>
<dbReference type="Gene3D" id="1.20.920.10">
    <property type="entry name" value="Bromodomain-like"/>
    <property type="match status" value="1"/>
</dbReference>
<feature type="compositionally biased region" description="Low complexity" evidence="12">
    <location>
        <begin position="35"/>
        <end position="57"/>
    </location>
</feature>
<evidence type="ECO:0008006" key="18">
    <source>
        <dbReference type="Google" id="ProtNLM"/>
    </source>
</evidence>
<dbReference type="CDD" id="cd15560">
    <property type="entry name" value="PHD2_3_BPTF"/>
    <property type="match status" value="1"/>
</dbReference>
<gene>
    <name evidence="16" type="ORF">NQ318_009405</name>
</gene>
<feature type="compositionally biased region" description="Polar residues" evidence="12">
    <location>
        <begin position="1655"/>
        <end position="1666"/>
    </location>
</feature>
<keyword evidence="5" id="KW-0805">Transcription regulation</keyword>
<dbReference type="FunFam" id="3.30.40.10:FF:000048">
    <property type="entry name" value="nucleosome-remodeling factor subunit BPTF isoform X1"/>
    <property type="match status" value="1"/>
</dbReference>
<feature type="compositionally biased region" description="Low complexity" evidence="12">
    <location>
        <begin position="134"/>
        <end position="150"/>
    </location>
</feature>
<keyword evidence="3 10" id="KW-0863">Zinc-finger</keyword>
<feature type="region of interest" description="Disordered" evidence="12">
    <location>
        <begin position="1496"/>
        <end position="1516"/>
    </location>
</feature>
<dbReference type="InterPro" id="IPR018501">
    <property type="entry name" value="DDT_dom"/>
</dbReference>
<dbReference type="InterPro" id="IPR001965">
    <property type="entry name" value="Znf_PHD"/>
</dbReference>
<dbReference type="InterPro" id="IPR028941">
    <property type="entry name" value="WHIM2_dom"/>
</dbReference>
<feature type="region of interest" description="Disordered" evidence="12">
    <location>
        <begin position="35"/>
        <end position="90"/>
    </location>
</feature>
<evidence type="ECO:0000256" key="7">
    <source>
        <dbReference type="ARBA" id="ARBA00023163"/>
    </source>
</evidence>
<dbReference type="GO" id="GO:0006357">
    <property type="term" value="P:regulation of transcription by RNA polymerase II"/>
    <property type="evidence" value="ECO:0007669"/>
    <property type="project" value="InterPro"/>
</dbReference>
<keyword evidence="7" id="KW-0804">Transcription</keyword>
<dbReference type="InterPro" id="IPR011011">
    <property type="entry name" value="Znf_FYVE_PHD"/>
</dbReference>
<feature type="compositionally biased region" description="Low complexity" evidence="12">
    <location>
        <begin position="1638"/>
        <end position="1647"/>
    </location>
</feature>
<feature type="region of interest" description="Disordered" evidence="12">
    <location>
        <begin position="2188"/>
        <end position="2247"/>
    </location>
</feature>
<feature type="region of interest" description="Disordered" evidence="12">
    <location>
        <begin position="1"/>
        <end position="21"/>
    </location>
</feature>
<dbReference type="GO" id="GO:0000978">
    <property type="term" value="F:RNA polymerase II cis-regulatory region sequence-specific DNA binding"/>
    <property type="evidence" value="ECO:0007669"/>
    <property type="project" value="TreeGrafter"/>
</dbReference>
<evidence type="ECO:0000313" key="16">
    <source>
        <dbReference type="EMBL" id="KAJ8959972.1"/>
    </source>
</evidence>
<keyword evidence="17" id="KW-1185">Reference proteome</keyword>
<feature type="compositionally biased region" description="Low complexity" evidence="12">
    <location>
        <begin position="580"/>
        <end position="590"/>
    </location>
</feature>
<dbReference type="EMBL" id="JAPWTK010000010">
    <property type="protein sequence ID" value="KAJ8959972.1"/>
    <property type="molecule type" value="Genomic_DNA"/>
</dbReference>
<feature type="region of interest" description="Disordered" evidence="12">
    <location>
        <begin position="1638"/>
        <end position="1666"/>
    </location>
</feature>
<keyword evidence="6 9" id="KW-0103">Bromodomain</keyword>
<dbReference type="InterPro" id="IPR019787">
    <property type="entry name" value="Znf_PHD-finger"/>
</dbReference>
<evidence type="ECO:0000256" key="6">
    <source>
        <dbReference type="ARBA" id="ARBA00023117"/>
    </source>
</evidence>
<dbReference type="SUPFAM" id="SSF57903">
    <property type="entry name" value="FYVE/PHD zinc finger"/>
    <property type="match status" value="3"/>
</dbReference>
<feature type="compositionally biased region" description="Low complexity" evidence="12">
    <location>
        <begin position="2030"/>
        <end position="2048"/>
    </location>
</feature>
<keyword evidence="2" id="KW-0479">Metal-binding</keyword>
<dbReference type="PROSITE" id="PS50016">
    <property type="entry name" value="ZF_PHD_2"/>
    <property type="match status" value="3"/>
</dbReference>
<feature type="coiled-coil region" evidence="11">
    <location>
        <begin position="473"/>
        <end position="542"/>
    </location>
</feature>
<dbReference type="InterPro" id="IPR038028">
    <property type="entry name" value="BPTF"/>
</dbReference>
<dbReference type="InterPro" id="IPR013083">
    <property type="entry name" value="Znf_RING/FYVE/PHD"/>
</dbReference>
<organism evidence="16 17">
    <name type="scientific">Aromia moschata</name>
    <dbReference type="NCBI Taxonomy" id="1265417"/>
    <lineage>
        <taxon>Eukaryota</taxon>
        <taxon>Metazoa</taxon>
        <taxon>Ecdysozoa</taxon>
        <taxon>Arthropoda</taxon>
        <taxon>Hexapoda</taxon>
        <taxon>Insecta</taxon>
        <taxon>Pterygota</taxon>
        <taxon>Neoptera</taxon>
        <taxon>Endopterygota</taxon>
        <taxon>Coleoptera</taxon>
        <taxon>Polyphaga</taxon>
        <taxon>Cucujiformia</taxon>
        <taxon>Chrysomeloidea</taxon>
        <taxon>Cerambycidae</taxon>
        <taxon>Cerambycinae</taxon>
        <taxon>Callichromatini</taxon>
        <taxon>Aromia</taxon>
    </lineage>
</organism>
<evidence type="ECO:0000313" key="17">
    <source>
        <dbReference type="Proteomes" id="UP001162162"/>
    </source>
</evidence>
<dbReference type="Pfam" id="PF00439">
    <property type="entry name" value="Bromodomain"/>
    <property type="match status" value="1"/>
</dbReference>
<dbReference type="InterPro" id="IPR018359">
    <property type="entry name" value="Bromodomain_CS"/>
</dbReference>
<feature type="region of interest" description="Disordered" evidence="12">
    <location>
        <begin position="1187"/>
        <end position="1215"/>
    </location>
</feature>
<dbReference type="PROSITE" id="PS50014">
    <property type="entry name" value="BROMODOMAIN_2"/>
    <property type="match status" value="1"/>
</dbReference>
<evidence type="ECO:0000256" key="4">
    <source>
        <dbReference type="ARBA" id="ARBA00022833"/>
    </source>
</evidence>
<feature type="compositionally biased region" description="Basic and acidic residues" evidence="12">
    <location>
        <begin position="1187"/>
        <end position="1200"/>
    </location>
</feature>
<dbReference type="Pfam" id="PF00628">
    <property type="entry name" value="PHD"/>
    <property type="match status" value="3"/>
</dbReference>
<dbReference type="PROSITE" id="PS00633">
    <property type="entry name" value="BROMODOMAIN_1"/>
    <property type="match status" value="1"/>
</dbReference>
<dbReference type="InterPro" id="IPR001487">
    <property type="entry name" value="Bromodomain"/>
</dbReference>
<feature type="region of interest" description="Disordered" evidence="12">
    <location>
        <begin position="128"/>
        <end position="150"/>
    </location>
</feature>
<feature type="compositionally biased region" description="Low complexity" evidence="12">
    <location>
        <begin position="2101"/>
        <end position="2119"/>
    </location>
</feature>